<evidence type="ECO:0000256" key="1">
    <source>
        <dbReference type="SAM" id="Phobius"/>
    </source>
</evidence>
<sequence length="78" mass="9247">MFKKNKKQKHISVSLLSRYWDNPDGFEYFLQKTPNKFAIKEGEKFHRIAAFITIPPFLLAILATSLVMYVLYTHFYNS</sequence>
<keyword evidence="1" id="KW-0812">Transmembrane</keyword>
<protein>
    <submittedName>
        <fullName evidence="2">Uncharacterized protein</fullName>
    </submittedName>
</protein>
<dbReference type="Proteomes" id="UP000537141">
    <property type="component" value="Unassembled WGS sequence"/>
</dbReference>
<gene>
    <name evidence="2" type="ORF">HNQ55_001556</name>
</gene>
<evidence type="ECO:0000313" key="2">
    <source>
        <dbReference type="EMBL" id="MBB6543049.1"/>
    </source>
</evidence>
<feature type="transmembrane region" description="Helical" evidence="1">
    <location>
        <begin position="48"/>
        <end position="72"/>
    </location>
</feature>
<keyword evidence="1" id="KW-0472">Membrane</keyword>
<name>A0A7X0NGM7_9GAMM</name>
<keyword evidence="3" id="KW-1185">Reference proteome</keyword>
<accession>A0A7X0NGM7</accession>
<organism evidence="2 3">
    <name type="scientific">Thalassotalea piscium</name>
    <dbReference type="NCBI Taxonomy" id="1230533"/>
    <lineage>
        <taxon>Bacteria</taxon>
        <taxon>Pseudomonadati</taxon>
        <taxon>Pseudomonadota</taxon>
        <taxon>Gammaproteobacteria</taxon>
        <taxon>Alteromonadales</taxon>
        <taxon>Colwelliaceae</taxon>
        <taxon>Thalassotalea</taxon>
    </lineage>
</organism>
<dbReference type="AlphaFoldDB" id="A0A7X0NGM7"/>
<evidence type="ECO:0000313" key="3">
    <source>
        <dbReference type="Proteomes" id="UP000537141"/>
    </source>
</evidence>
<keyword evidence="1" id="KW-1133">Transmembrane helix</keyword>
<dbReference type="EMBL" id="JACHHU010000010">
    <property type="protein sequence ID" value="MBB6543049.1"/>
    <property type="molecule type" value="Genomic_DNA"/>
</dbReference>
<comment type="caution">
    <text evidence="2">The sequence shown here is derived from an EMBL/GenBank/DDBJ whole genome shotgun (WGS) entry which is preliminary data.</text>
</comment>
<proteinExistence type="predicted"/>
<reference evidence="2 3" key="1">
    <citation type="submission" date="2020-08" db="EMBL/GenBank/DDBJ databases">
        <title>Genomic Encyclopedia of Type Strains, Phase IV (KMG-IV): sequencing the most valuable type-strain genomes for metagenomic binning, comparative biology and taxonomic classification.</title>
        <authorList>
            <person name="Goeker M."/>
        </authorList>
    </citation>
    <scope>NUCLEOTIDE SEQUENCE [LARGE SCALE GENOMIC DNA]</scope>
    <source>
        <strain evidence="2 3">DSM 26287</strain>
    </source>
</reference>